<dbReference type="RefSeq" id="WP_119866308.1">
    <property type="nucleotide sequence ID" value="NZ_CP016786.1"/>
</dbReference>
<dbReference type="AlphaFoldDB" id="A0A343JF76"/>
<dbReference type="Proteomes" id="UP000264883">
    <property type="component" value="Chromosome"/>
</dbReference>
<accession>A0A343JF76</accession>
<sequence>MNEYRGYEIEVIKNNEKDYPFKAIAKKGGNEIKHKGRSETEAIDLVKQSINIIMDKLEKNNLH</sequence>
<organism evidence="1 2">
    <name type="scientific">Clostridium isatidis</name>
    <dbReference type="NCBI Taxonomy" id="182773"/>
    <lineage>
        <taxon>Bacteria</taxon>
        <taxon>Bacillati</taxon>
        <taxon>Bacillota</taxon>
        <taxon>Clostridia</taxon>
        <taxon>Eubacteriales</taxon>
        <taxon>Clostridiaceae</taxon>
        <taxon>Clostridium</taxon>
    </lineage>
</organism>
<dbReference type="OrthoDB" id="1918327at2"/>
<dbReference type="KEGG" id="cia:BEN51_12165"/>
<gene>
    <name evidence="1" type="ORF">BEN51_12165</name>
</gene>
<proteinExistence type="predicted"/>
<name>A0A343JF76_9CLOT</name>
<evidence type="ECO:0000313" key="1">
    <source>
        <dbReference type="EMBL" id="ASW44184.1"/>
    </source>
</evidence>
<reference evidence="1 2" key="1">
    <citation type="submission" date="2016-08" db="EMBL/GenBank/DDBJ databases">
        <title>Complete Genome Sequence Of The Indigo Reducing Clostridium isatidis DSM15098.</title>
        <authorList>
            <person name="Little G.T."/>
            <person name="Minton N.P."/>
        </authorList>
    </citation>
    <scope>NUCLEOTIDE SEQUENCE [LARGE SCALE GENOMIC DNA]</scope>
    <source>
        <strain evidence="1 2">DSM 15098</strain>
    </source>
</reference>
<evidence type="ECO:0000313" key="2">
    <source>
        <dbReference type="Proteomes" id="UP000264883"/>
    </source>
</evidence>
<dbReference type="EMBL" id="CP016786">
    <property type="protein sequence ID" value="ASW44184.1"/>
    <property type="molecule type" value="Genomic_DNA"/>
</dbReference>
<protein>
    <submittedName>
        <fullName evidence="1">Uncharacterized protein</fullName>
    </submittedName>
</protein>
<keyword evidence="2" id="KW-1185">Reference proteome</keyword>